<protein>
    <submittedName>
        <fullName evidence="1">Uncharacterized protein</fullName>
    </submittedName>
</protein>
<name>A0A314XZC7_PRUYE</name>
<dbReference type="Proteomes" id="UP000250321">
    <property type="component" value="Unassembled WGS sequence"/>
</dbReference>
<evidence type="ECO:0000313" key="2">
    <source>
        <dbReference type="Proteomes" id="UP000250321"/>
    </source>
</evidence>
<proteinExistence type="predicted"/>
<dbReference type="EMBL" id="PJQY01001908">
    <property type="protein sequence ID" value="PQP98286.1"/>
    <property type="molecule type" value="Genomic_DNA"/>
</dbReference>
<comment type="caution">
    <text evidence="1">The sequence shown here is derived from an EMBL/GenBank/DDBJ whole genome shotgun (WGS) entry which is preliminary data.</text>
</comment>
<reference evidence="1 2" key="1">
    <citation type="submission" date="2018-02" db="EMBL/GenBank/DDBJ databases">
        <title>Draft genome of wild Prunus yedoensis var. nudiflora.</title>
        <authorList>
            <person name="Baek S."/>
            <person name="Kim J.-H."/>
            <person name="Choi K."/>
            <person name="Kim G.-B."/>
            <person name="Cho A."/>
            <person name="Jang H."/>
            <person name="Shin C.-H."/>
            <person name="Yu H.-J."/>
            <person name="Mun J.-H."/>
        </authorList>
    </citation>
    <scope>NUCLEOTIDE SEQUENCE [LARGE SCALE GENOMIC DNA]</scope>
    <source>
        <strain evidence="2">cv. Jeju island</strain>
        <tissue evidence="1">Leaf</tissue>
    </source>
</reference>
<organism evidence="1 2">
    <name type="scientific">Prunus yedoensis var. nudiflora</name>
    <dbReference type="NCBI Taxonomy" id="2094558"/>
    <lineage>
        <taxon>Eukaryota</taxon>
        <taxon>Viridiplantae</taxon>
        <taxon>Streptophyta</taxon>
        <taxon>Embryophyta</taxon>
        <taxon>Tracheophyta</taxon>
        <taxon>Spermatophyta</taxon>
        <taxon>Magnoliopsida</taxon>
        <taxon>eudicotyledons</taxon>
        <taxon>Gunneridae</taxon>
        <taxon>Pentapetalae</taxon>
        <taxon>rosids</taxon>
        <taxon>fabids</taxon>
        <taxon>Rosales</taxon>
        <taxon>Rosaceae</taxon>
        <taxon>Amygdaloideae</taxon>
        <taxon>Amygdaleae</taxon>
        <taxon>Prunus</taxon>
    </lineage>
</organism>
<keyword evidence="2" id="KW-1185">Reference proteome</keyword>
<dbReference type="AlphaFoldDB" id="A0A314XZC7"/>
<evidence type="ECO:0000313" key="1">
    <source>
        <dbReference type="EMBL" id="PQP98286.1"/>
    </source>
</evidence>
<sequence length="107" mass="12109">MHVFLWFVLDSSSLSPFLEYRPETIFAMTPKKLKTTKVSTGIPDWISEQVAVKHANEFQSALAQEQSNTSAKAYSPFPLSLRGPFKTPFLRPHYHQAKPEGLLSLDT</sequence>
<gene>
    <name evidence="1" type="ORF">Pyn_37587</name>
</gene>
<accession>A0A314XZC7</accession>